<dbReference type="Proteomes" id="UP001235712">
    <property type="component" value="Unassembled WGS sequence"/>
</dbReference>
<keyword evidence="5" id="KW-1185">Reference proteome</keyword>
<dbReference type="EMBL" id="JAUSQZ010000001">
    <property type="protein sequence ID" value="MDP9829051.1"/>
    <property type="molecule type" value="Genomic_DNA"/>
</dbReference>
<proteinExistence type="predicted"/>
<keyword evidence="2" id="KW-1133">Transmembrane helix</keyword>
<name>A0ABT9P924_9ACTN</name>
<gene>
    <name evidence="4" type="ORF">J2S57_004800</name>
</gene>
<accession>A0ABT9P924</accession>
<keyword evidence="2" id="KW-0472">Membrane</keyword>
<dbReference type="RefSeq" id="WP_307246868.1">
    <property type="nucleotide sequence ID" value="NZ_JAUSQZ010000001.1"/>
</dbReference>
<feature type="region of interest" description="Disordered" evidence="1">
    <location>
        <begin position="61"/>
        <end position="105"/>
    </location>
</feature>
<organism evidence="4 5">
    <name type="scientific">Kineosporia succinea</name>
    <dbReference type="NCBI Taxonomy" id="84632"/>
    <lineage>
        <taxon>Bacteria</taxon>
        <taxon>Bacillati</taxon>
        <taxon>Actinomycetota</taxon>
        <taxon>Actinomycetes</taxon>
        <taxon>Kineosporiales</taxon>
        <taxon>Kineosporiaceae</taxon>
        <taxon>Kineosporia</taxon>
    </lineage>
</organism>
<feature type="transmembrane region" description="Helical" evidence="2">
    <location>
        <begin position="34"/>
        <end position="56"/>
    </location>
</feature>
<dbReference type="Pfam" id="PF13399">
    <property type="entry name" value="LytR_C"/>
    <property type="match status" value="1"/>
</dbReference>
<comment type="caution">
    <text evidence="4">The sequence shown here is derived from an EMBL/GenBank/DDBJ whole genome shotgun (WGS) entry which is preliminary data.</text>
</comment>
<evidence type="ECO:0000256" key="1">
    <source>
        <dbReference type="SAM" id="MobiDB-lite"/>
    </source>
</evidence>
<evidence type="ECO:0000259" key="3">
    <source>
        <dbReference type="Pfam" id="PF13399"/>
    </source>
</evidence>
<feature type="domain" description="LytR/CpsA/Psr regulator C-terminal" evidence="3">
    <location>
        <begin position="108"/>
        <end position="194"/>
    </location>
</feature>
<evidence type="ECO:0000313" key="5">
    <source>
        <dbReference type="Proteomes" id="UP001235712"/>
    </source>
</evidence>
<evidence type="ECO:0000256" key="2">
    <source>
        <dbReference type="SAM" id="Phobius"/>
    </source>
</evidence>
<keyword evidence="2" id="KW-0812">Transmembrane</keyword>
<reference evidence="4 5" key="1">
    <citation type="submission" date="2023-07" db="EMBL/GenBank/DDBJ databases">
        <title>Sequencing the genomes of 1000 actinobacteria strains.</title>
        <authorList>
            <person name="Klenk H.-P."/>
        </authorList>
    </citation>
    <scope>NUCLEOTIDE SEQUENCE [LARGE SCALE GENOMIC DNA]</scope>
    <source>
        <strain evidence="4 5">DSM 44388</strain>
    </source>
</reference>
<sequence>MSATKPPGYDARPAEPEGANRRGAHRPRTKPAGAILPVVAGVAVVLLAIAGVVTVIGNRGSEATSSAGKQGFSEDTDTAATPGASGGTQAPGDDETATETEKAADQSIEVVVWNSLDIEGLATDFKNDLEAEGWTIDSVDNSPERNLATTQIYYGDADLEATAEGVRTALDDLGEVTENADVNPGKITVVLGQDTQD</sequence>
<evidence type="ECO:0000313" key="4">
    <source>
        <dbReference type="EMBL" id="MDP9829051.1"/>
    </source>
</evidence>
<dbReference type="Gene3D" id="3.30.70.2390">
    <property type="match status" value="1"/>
</dbReference>
<dbReference type="InterPro" id="IPR027381">
    <property type="entry name" value="LytR/CpsA/Psr_C"/>
</dbReference>
<feature type="region of interest" description="Disordered" evidence="1">
    <location>
        <begin position="1"/>
        <end position="29"/>
    </location>
</feature>
<protein>
    <recommendedName>
        <fullName evidence="3">LytR/CpsA/Psr regulator C-terminal domain-containing protein</fullName>
    </recommendedName>
</protein>